<dbReference type="AlphaFoldDB" id="A0A075G9G0"/>
<sequence length="1054" mass="121580">MIKHKSFCIIIKGYEKNNLLVFFGIFLVSMLFVPPSMPAVEAQDSEIPAWIKNNAAWWADGQIDDSSFLQGIQYLIKEGIMVIPPTETSESSGSEGVPAWIKNNAGWWAEGQIHDEAFVSGIQWLISNGIMVIEQEESTPSGPAVEMVYQTKLVSIKEPHTVAVIYSTQNDTCSADEKEKAKAYGIMAEYLVSKNSRLNPTQVTAYCMELHEITGSTYPLVLKKIGANLTNLIIFVGGLEANLESYDVNNNVWSWSCNWAWTGPTGGWQCNPNQVIVCDECKRWEAHKPNLEDDMHNGMSRLSAAIGGVNFHEVKQEWDYEYGEWSYRTAIWENQEAFDLCYEFDILENELCSKLYEEVTVLGETYLVMDINYVKNNWKGEQKEIKKKIISITGVGSKFEGFSKFQLREVEGVKSESVLASTSGDVKVTDVLTIEYPDDWELGYYKYDWEIWNANSTKRFECCHVFQADNATVRVGADLWKDDTRETGPQYPWEHLGDMAVWFLDNVHYGGTTDEERFDALEDAVRKYCDNTSLRMDHYTCEDFKLLEKSVFATDEGRTAYSLIWSYSHLWDNPEKWGIQEDPWIVTTSEVNLGEDAWQVWTFWLEDVYEYSGDEIERFNKSLTILDTNRPIPSVPVTSSTVLTEDGKQYNANRIWEEDLGSFSDEEDRGFLTNQTKITKYNVDCGADCNITFSENMDVDEVMTKRWNGTEKELNDWLAIEYGASADNPHEGKAWDKENEEWVAVAEDKWIYESTSLERFQDGKFVKQVWDIYHSMTPKQIIEEIDTFLLDTSDGGFLAYVARCYDEADAGCGPPDTPNSKYAIAFDPIAIAPISGEWEAKFQPGKIKDALETHVLKRTLVHENAHILTLSASQSDNNIMDWPSFCDRLDDGSINWEECDEGATNRTIVQRETACAPNYYAPNSGCMNDNSYLNKFFQKFWADIYREYTYGGTKNMSHYDFYEKYYDRFVTNYAATNPTEDIAESFSAFVLWDDETIDNKKKWCNEYGWNLVDKIRWKWCEKGYRDNSMWEEKIRFFYDFPELVEMRDFIRSNL</sequence>
<name>A0A075G9G0_9ARCH</name>
<dbReference type="GO" id="GO:0008233">
    <property type="term" value="F:peptidase activity"/>
    <property type="evidence" value="ECO:0007669"/>
    <property type="project" value="UniProtKB-KW"/>
</dbReference>
<dbReference type="EMBL" id="KF900598">
    <property type="protein sequence ID" value="AIF00656.1"/>
    <property type="molecule type" value="Genomic_DNA"/>
</dbReference>
<organism evidence="1">
    <name type="scientific">uncultured marine thaumarchaeote KM3_136_D12</name>
    <dbReference type="NCBI Taxonomy" id="1456005"/>
    <lineage>
        <taxon>Archaea</taxon>
        <taxon>Nitrososphaerota</taxon>
        <taxon>environmental samples</taxon>
    </lineage>
</organism>
<keyword evidence="1" id="KW-0645">Protease</keyword>
<keyword evidence="1" id="KW-0378">Hydrolase</keyword>
<protein>
    <submittedName>
        <fullName evidence="1">Secreted periplasmic Zn-dependent protease</fullName>
    </submittedName>
</protein>
<accession>A0A075G9G0</accession>
<dbReference type="GO" id="GO:0006508">
    <property type="term" value="P:proteolysis"/>
    <property type="evidence" value="ECO:0007669"/>
    <property type="project" value="UniProtKB-KW"/>
</dbReference>
<evidence type="ECO:0000313" key="1">
    <source>
        <dbReference type="EMBL" id="AIF00656.1"/>
    </source>
</evidence>
<proteinExistence type="predicted"/>
<reference evidence="1" key="1">
    <citation type="journal article" date="2014" name="Genome Biol. Evol.">
        <title>Pangenome evidence for extensive interdomain horizontal transfer affecting lineage core and shell genes in uncultured planktonic thaumarchaeota and euryarchaeota.</title>
        <authorList>
            <person name="Deschamps P."/>
            <person name="Zivanovic Y."/>
            <person name="Moreira D."/>
            <person name="Rodriguez-Valera F."/>
            <person name="Lopez-Garcia P."/>
        </authorList>
    </citation>
    <scope>NUCLEOTIDE SEQUENCE</scope>
</reference>